<dbReference type="InterPro" id="IPR015381">
    <property type="entry name" value="XLF-like_N"/>
</dbReference>
<feature type="domain" description="XLF-like N-terminal" evidence="9">
    <location>
        <begin position="15"/>
        <end position="127"/>
    </location>
</feature>
<keyword evidence="12" id="KW-1185">Reference proteome</keyword>
<evidence type="ECO:0000256" key="6">
    <source>
        <dbReference type="ARBA" id="ARBA00025747"/>
    </source>
</evidence>
<dbReference type="FunFam" id="2.170.210.10:FF:000001">
    <property type="entry name" value="Non-homologous end-joining factor 1"/>
    <property type="match status" value="1"/>
</dbReference>
<protein>
    <recommendedName>
        <fullName evidence="7">Non-homologous end-joining factor 1</fullName>
    </recommendedName>
</protein>
<dbReference type="Pfam" id="PF21928">
    <property type="entry name" value="XLF_CC"/>
    <property type="match status" value="1"/>
</dbReference>
<dbReference type="GO" id="GO:0032807">
    <property type="term" value="C:DNA ligase IV complex"/>
    <property type="evidence" value="ECO:0007669"/>
    <property type="project" value="TreeGrafter"/>
</dbReference>
<dbReference type="OMA" id="LPFYWHF"/>
<dbReference type="CDD" id="cd22285">
    <property type="entry name" value="HD_XLF_N"/>
    <property type="match status" value="1"/>
</dbReference>
<dbReference type="PANTHER" id="PTHR32235">
    <property type="entry name" value="NON-HOMOLOGOUS END-JOINING FACTOR 1"/>
    <property type="match status" value="1"/>
</dbReference>
<dbReference type="GO" id="GO:0035861">
    <property type="term" value="C:site of double-strand break"/>
    <property type="evidence" value="ECO:0007669"/>
    <property type="project" value="Ensembl"/>
</dbReference>
<comment type="similarity">
    <text evidence="6">Belongs to the XRCC4-XLF family. XLF subfamily.</text>
</comment>
<dbReference type="GO" id="GO:0010212">
    <property type="term" value="P:response to ionizing radiation"/>
    <property type="evidence" value="ECO:0007669"/>
    <property type="project" value="Ensembl"/>
</dbReference>
<evidence type="ECO:0000256" key="4">
    <source>
        <dbReference type="ARBA" id="ARBA00023204"/>
    </source>
</evidence>
<evidence type="ECO:0000313" key="12">
    <source>
        <dbReference type="Proteomes" id="UP000594220"/>
    </source>
</evidence>
<evidence type="ECO:0000259" key="9">
    <source>
        <dbReference type="Pfam" id="PF09302"/>
    </source>
</evidence>
<evidence type="ECO:0000256" key="1">
    <source>
        <dbReference type="ARBA" id="ARBA00004123"/>
    </source>
</evidence>
<dbReference type="GeneID" id="109323111"/>
<dbReference type="GO" id="GO:0005958">
    <property type="term" value="C:DNA-dependent protein kinase-DNA ligase 4 complex"/>
    <property type="evidence" value="ECO:0007669"/>
    <property type="project" value="Ensembl"/>
</dbReference>
<dbReference type="OrthoDB" id="2155935at2759"/>
<dbReference type="InterPro" id="IPR052287">
    <property type="entry name" value="NHEJ_factor"/>
</dbReference>
<dbReference type="Gene3D" id="1.10.287.450">
    <property type="entry name" value="Helix hairpin bin"/>
    <property type="match status" value="1"/>
</dbReference>
<feature type="domain" description="XLF-like coiled-coil region" evidence="10">
    <location>
        <begin position="130"/>
        <end position="178"/>
    </location>
</feature>
<dbReference type="AlphaFoldDB" id="A0A7M4FMA7"/>
<keyword evidence="5" id="KW-0539">Nucleus</keyword>
<reference evidence="11" key="2">
    <citation type="submission" date="2025-09" db="UniProtKB">
        <authorList>
            <consortium name="Ensembl"/>
        </authorList>
    </citation>
    <scope>IDENTIFICATION</scope>
</reference>
<dbReference type="GO" id="GO:0000723">
    <property type="term" value="P:telomere maintenance"/>
    <property type="evidence" value="ECO:0007669"/>
    <property type="project" value="Ensembl"/>
</dbReference>
<evidence type="ECO:0000259" key="10">
    <source>
        <dbReference type="Pfam" id="PF21928"/>
    </source>
</evidence>
<keyword evidence="2" id="KW-0227">DNA damage</keyword>
<evidence type="ECO:0000256" key="5">
    <source>
        <dbReference type="ARBA" id="ARBA00023242"/>
    </source>
</evidence>
<dbReference type="GO" id="GO:0030183">
    <property type="term" value="P:B cell differentiation"/>
    <property type="evidence" value="ECO:0007669"/>
    <property type="project" value="Ensembl"/>
</dbReference>
<dbReference type="Proteomes" id="UP000594220">
    <property type="component" value="Unplaced"/>
</dbReference>
<dbReference type="KEGG" id="cpoo:109323111"/>
<evidence type="ECO:0000256" key="7">
    <source>
        <dbReference type="ARBA" id="ARBA00044529"/>
    </source>
</evidence>
<dbReference type="RefSeq" id="XP_019410081.1">
    <property type="nucleotide sequence ID" value="XM_019554536.1"/>
</dbReference>
<sequence>MAVAADVESGLVAQPWCSLRLPEAPAALAKACFGAAGYALLLCDLDGAWFERLEAAAVAQRSQELNRRLTARTPSLLARLQDLLCSLLEGRASAGTAVSWHRDAGHLTLRVKSELSGLPFYWDFRCAPAPVPMVCQHLVRPLLRMSLALQCQLQHLTSLLLQKDAEIEDYQESGAVLSRDRLRTEPFEEQAVLQRVLAESLAWVCGPGDGQAFADELQPLYRAVVQQGARAWRGSEETPELAAPHDEAAGATDTALPPEPPQGTSEPPLSPARSNGAAAEGSSPSQKPRLLVSKPKPKKAKGLFS</sequence>
<dbReference type="GO" id="GO:0033152">
    <property type="term" value="P:immunoglobulin V(D)J recombination"/>
    <property type="evidence" value="ECO:0007669"/>
    <property type="project" value="Ensembl"/>
</dbReference>
<accession>A0A7M4FMA7</accession>
<feature type="region of interest" description="Disordered" evidence="8">
    <location>
        <begin position="232"/>
        <end position="305"/>
    </location>
</feature>
<dbReference type="PANTHER" id="PTHR32235:SF1">
    <property type="entry name" value="NON-HOMOLOGOUS END-JOINING FACTOR 1"/>
    <property type="match status" value="1"/>
</dbReference>
<dbReference type="GO" id="GO:0030217">
    <property type="term" value="P:T cell differentiation"/>
    <property type="evidence" value="ECO:0007669"/>
    <property type="project" value="Ensembl"/>
</dbReference>
<comment type="subcellular location">
    <subcellularLocation>
        <location evidence="1">Nucleus</location>
    </subcellularLocation>
</comment>
<organism evidence="11 12">
    <name type="scientific">Crocodylus porosus</name>
    <name type="common">Saltwater crocodile</name>
    <name type="synonym">Estuarine crocodile</name>
    <dbReference type="NCBI Taxonomy" id="8502"/>
    <lineage>
        <taxon>Eukaryota</taxon>
        <taxon>Metazoa</taxon>
        <taxon>Chordata</taxon>
        <taxon>Craniata</taxon>
        <taxon>Vertebrata</taxon>
        <taxon>Euteleostomi</taxon>
        <taxon>Archelosauria</taxon>
        <taxon>Archosauria</taxon>
        <taxon>Crocodylia</taxon>
        <taxon>Longirostres</taxon>
        <taxon>Crocodylidae</taxon>
        <taxon>Crocodylus</taxon>
    </lineage>
</organism>
<dbReference type="Gene3D" id="2.170.210.10">
    <property type="entry name" value="DNA double-strand break repair and VJ recombination XRCC4, N-terminal"/>
    <property type="match status" value="1"/>
</dbReference>
<dbReference type="InterPro" id="IPR038051">
    <property type="entry name" value="XRCC4-like_N_sf"/>
</dbReference>
<name>A0A7M4FMA7_CROPO</name>
<evidence type="ECO:0000256" key="3">
    <source>
        <dbReference type="ARBA" id="ARBA00023125"/>
    </source>
</evidence>
<evidence type="ECO:0000256" key="8">
    <source>
        <dbReference type="SAM" id="MobiDB-lite"/>
    </source>
</evidence>
<dbReference type="GeneTree" id="ENSGT00390000009940"/>
<reference evidence="11" key="1">
    <citation type="submission" date="2025-08" db="UniProtKB">
        <authorList>
            <consortium name="Ensembl"/>
        </authorList>
    </citation>
    <scope>IDENTIFICATION</scope>
</reference>
<dbReference type="CTD" id="79840"/>
<dbReference type="FunFam" id="1.10.287.450:FF:000003">
    <property type="entry name" value="Non-homologous end-joining factor 1"/>
    <property type="match status" value="1"/>
</dbReference>
<keyword evidence="3" id="KW-0238">DNA-binding</keyword>
<dbReference type="GO" id="GO:0070182">
    <property type="term" value="F:DNA polymerase binding"/>
    <property type="evidence" value="ECO:0007669"/>
    <property type="project" value="Ensembl"/>
</dbReference>
<dbReference type="Ensembl" id="ENSCPRT00005031861.1">
    <property type="protein sequence ID" value="ENSCPRP00005027250.1"/>
    <property type="gene ID" value="ENSCPRG00005018895.1"/>
</dbReference>
<dbReference type="GO" id="GO:0001650">
    <property type="term" value="C:fibrillar center"/>
    <property type="evidence" value="ECO:0007669"/>
    <property type="project" value="Ensembl"/>
</dbReference>
<evidence type="ECO:0000313" key="11">
    <source>
        <dbReference type="Ensembl" id="ENSCPRP00005027250.1"/>
    </source>
</evidence>
<dbReference type="GO" id="GO:0005654">
    <property type="term" value="C:nucleoplasm"/>
    <property type="evidence" value="ECO:0007669"/>
    <property type="project" value="Ensembl"/>
</dbReference>
<dbReference type="Pfam" id="PF09302">
    <property type="entry name" value="XLF"/>
    <property type="match status" value="1"/>
</dbReference>
<gene>
    <name evidence="11" type="primary">NHEJ1</name>
</gene>
<dbReference type="InterPro" id="IPR053829">
    <property type="entry name" value="XLF-like_CC"/>
</dbReference>
<proteinExistence type="inferred from homology"/>
<dbReference type="GO" id="GO:0006303">
    <property type="term" value="P:double-strand break repair via nonhomologous end joining"/>
    <property type="evidence" value="ECO:0007669"/>
    <property type="project" value="Ensembl"/>
</dbReference>
<keyword evidence="4" id="KW-0234">DNA repair</keyword>
<dbReference type="GO" id="GO:0045027">
    <property type="term" value="F:DNA end binding"/>
    <property type="evidence" value="ECO:0007669"/>
    <property type="project" value="Ensembl"/>
</dbReference>
<feature type="compositionally biased region" description="Basic residues" evidence="8">
    <location>
        <begin position="295"/>
        <end position="305"/>
    </location>
</feature>
<evidence type="ECO:0000256" key="2">
    <source>
        <dbReference type="ARBA" id="ARBA00022763"/>
    </source>
</evidence>